<dbReference type="EMBL" id="CP139558">
    <property type="protein sequence ID" value="WPU93625.1"/>
    <property type="molecule type" value="Genomic_DNA"/>
</dbReference>
<accession>A0ABZ0TR51</accession>
<evidence type="ECO:0000313" key="2">
    <source>
        <dbReference type="EMBL" id="WPU93625.1"/>
    </source>
</evidence>
<evidence type="ECO:0000256" key="1">
    <source>
        <dbReference type="SAM" id="SignalP"/>
    </source>
</evidence>
<sequence length="383" mass="42059">MKKLLLPALLLLAACQNKQLVNPGSTVTGKNKTTTQRTFSGTTRTDSLYGASVHFGSINNGDYTANKIGYAMQLARIMNWNFFRADVTTNSSGVPGNASFSVFADSVYNAGMGIMVVFGNPTLPLPAVDTGYNATEINNFYQQGYTKGNGFATLYNGKFQFLQVYNELELDPDAGLLKPGAYGTGVPTDNENDTKYDMRKYRAYLHYMKGVYSGVKAVNNGIKVGMNYSWIHYGLFVKFATDMLAQGKKLSFMGLDWYNDSEYGTDKSHNVNPTDVAMANQAITRLKLKFPSTLVSQVGLTETGISFGGTPKASDNPNHLGKGGFLTLMHSQYKPNCNFLFYYELFKEPLSRGAGTKEAEFGIQTPTNLTPNHLVTDTLSLLH</sequence>
<dbReference type="Gene3D" id="3.20.20.80">
    <property type="entry name" value="Glycosidases"/>
    <property type="match status" value="1"/>
</dbReference>
<proteinExistence type="predicted"/>
<protein>
    <submittedName>
        <fullName evidence="2">Uncharacterized protein</fullName>
    </submittedName>
</protein>
<feature type="chain" id="PRO_5045663179" evidence="1">
    <location>
        <begin position="20"/>
        <end position="383"/>
    </location>
</feature>
<organism evidence="2 3">
    <name type="scientific">Mucilaginibacter sabulilitoris</name>
    <dbReference type="NCBI Taxonomy" id="1173583"/>
    <lineage>
        <taxon>Bacteria</taxon>
        <taxon>Pseudomonadati</taxon>
        <taxon>Bacteroidota</taxon>
        <taxon>Sphingobacteriia</taxon>
        <taxon>Sphingobacteriales</taxon>
        <taxon>Sphingobacteriaceae</taxon>
        <taxon>Mucilaginibacter</taxon>
    </lineage>
</organism>
<feature type="signal peptide" evidence="1">
    <location>
        <begin position="1"/>
        <end position="19"/>
    </location>
</feature>
<gene>
    <name evidence="2" type="ORF">SNE25_30365</name>
</gene>
<dbReference type="Proteomes" id="UP001324380">
    <property type="component" value="Chromosome"/>
</dbReference>
<name>A0ABZ0TR51_9SPHI</name>
<dbReference type="InterPro" id="IPR017853">
    <property type="entry name" value="GH"/>
</dbReference>
<dbReference type="RefSeq" id="WP_321562759.1">
    <property type="nucleotide sequence ID" value="NZ_CP139558.1"/>
</dbReference>
<keyword evidence="3" id="KW-1185">Reference proteome</keyword>
<evidence type="ECO:0000313" key="3">
    <source>
        <dbReference type="Proteomes" id="UP001324380"/>
    </source>
</evidence>
<dbReference type="SUPFAM" id="SSF51445">
    <property type="entry name" value="(Trans)glycosidases"/>
    <property type="match status" value="1"/>
</dbReference>
<reference evidence="2 3" key="1">
    <citation type="submission" date="2023-11" db="EMBL/GenBank/DDBJ databases">
        <title>Analysis of the Genomes of Mucilaginibacter gossypii cycad 4 and M. sabulilitoris SNA2: microbes with the potential for plant growth promotion.</title>
        <authorList>
            <person name="Hirsch A.M."/>
            <person name="Humm E."/>
            <person name="Rubbi M."/>
            <person name="Del Vecchio G."/>
            <person name="Ha S.M."/>
            <person name="Pellegrini M."/>
            <person name="Gunsalus R.P."/>
        </authorList>
    </citation>
    <scope>NUCLEOTIDE SEQUENCE [LARGE SCALE GENOMIC DNA]</scope>
    <source>
        <strain evidence="2 3">SNA2</strain>
    </source>
</reference>
<dbReference type="PROSITE" id="PS51257">
    <property type="entry name" value="PROKAR_LIPOPROTEIN"/>
    <property type="match status" value="1"/>
</dbReference>
<keyword evidence="1" id="KW-0732">Signal</keyword>